<evidence type="ECO:0000256" key="1">
    <source>
        <dbReference type="ARBA" id="ARBA00004173"/>
    </source>
</evidence>
<keyword evidence="4" id="KW-0496">Mitochondrion</keyword>
<evidence type="ECO:0000256" key="6">
    <source>
        <dbReference type="ARBA" id="ARBA00035191"/>
    </source>
</evidence>
<organism evidence="7 9">
    <name type="scientific">Cyberlindnera jadinii (strain ATCC 18201 / CBS 1600 / BCRC 20928 / JCM 3617 / NBRC 0987 / NRRL Y-1542)</name>
    <name type="common">Torula yeast</name>
    <name type="synonym">Candida utilis</name>
    <dbReference type="NCBI Taxonomy" id="983966"/>
    <lineage>
        <taxon>Eukaryota</taxon>
        <taxon>Fungi</taxon>
        <taxon>Dikarya</taxon>
        <taxon>Ascomycota</taxon>
        <taxon>Saccharomycotina</taxon>
        <taxon>Saccharomycetes</taxon>
        <taxon>Phaffomycetales</taxon>
        <taxon>Phaffomycetaceae</taxon>
        <taxon>Cyberlindnera</taxon>
    </lineage>
</organism>
<reference evidence="9" key="2">
    <citation type="journal article" date="2015" name="J. Biotechnol.">
        <title>The structure of the Cyberlindnera jadinii genome and its relation to Candida utilis analyzed by the occurrence of single nucleotide polymorphisms.</title>
        <authorList>
            <person name="Rupp O."/>
            <person name="Brinkrolf K."/>
            <person name="Buerth C."/>
            <person name="Kunigo M."/>
            <person name="Schneider J."/>
            <person name="Jaenicke S."/>
            <person name="Goesmann A."/>
            <person name="Puehler A."/>
            <person name="Jaeger K.-E."/>
            <person name="Ernst J.F."/>
        </authorList>
    </citation>
    <scope>NUCLEOTIDE SEQUENCE [LARGE SCALE GENOMIC DNA]</scope>
    <source>
        <strain evidence="9">ATCC 18201 / CBS 1600 / BCRC 20928 / JCM 3617 / NBRC 0987 / NRRL Y-1542</strain>
    </source>
</reference>
<proteinExistence type="inferred from homology"/>
<dbReference type="EMBL" id="KV453930">
    <property type="protein sequence ID" value="ODV73714.1"/>
    <property type="molecule type" value="Genomic_DNA"/>
</dbReference>
<dbReference type="Proteomes" id="UP000038830">
    <property type="component" value="Unassembled WGS sequence"/>
</dbReference>
<keyword evidence="3" id="KW-0689">Ribosomal protein</keyword>
<dbReference type="GO" id="GO:0003735">
    <property type="term" value="F:structural constituent of ribosome"/>
    <property type="evidence" value="ECO:0007669"/>
    <property type="project" value="InterPro"/>
</dbReference>
<protein>
    <recommendedName>
        <fullName evidence="6">Large ribosomal subunit protein mL49</fullName>
    </recommendedName>
</protein>
<dbReference type="RefSeq" id="XP_020070753.1">
    <property type="nucleotide sequence ID" value="XM_020217995.1"/>
</dbReference>
<dbReference type="Proteomes" id="UP000094389">
    <property type="component" value="Unassembled WGS sequence"/>
</dbReference>
<dbReference type="PANTHER" id="PTHR13477">
    <property type="entry name" value="MITOCHONDRIAL 39S RIBOSOMAL PROTEIN L49"/>
    <property type="match status" value="1"/>
</dbReference>
<sequence>MLRTRALIRPFGVARSLSTSSQFPSLKDISHQDIESVEKPFGHGSYFLPRTSKGNLPVYIDLKQNACVTEIRKVQGDIVLLRNDLQELMNDVSKDKFKVVMESKKILIKGDHKNRIVSLLNGVF</sequence>
<evidence type="ECO:0000313" key="9">
    <source>
        <dbReference type="Proteomes" id="UP000038830"/>
    </source>
</evidence>
<comment type="subcellular location">
    <subcellularLocation>
        <location evidence="1">Mitochondrion</location>
    </subcellularLocation>
</comment>
<dbReference type="OMA" id="TVETHSH"/>
<evidence type="ECO:0000256" key="3">
    <source>
        <dbReference type="ARBA" id="ARBA00022980"/>
    </source>
</evidence>
<evidence type="ECO:0000256" key="4">
    <source>
        <dbReference type="ARBA" id="ARBA00023128"/>
    </source>
</evidence>
<dbReference type="GeneID" id="30992391"/>
<evidence type="ECO:0000313" key="10">
    <source>
        <dbReference type="Proteomes" id="UP000094389"/>
    </source>
</evidence>
<dbReference type="PANTHER" id="PTHR13477:SF0">
    <property type="entry name" value="LARGE RIBOSOMAL SUBUNIT PROTEIN ML49"/>
    <property type="match status" value="1"/>
</dbReference>
<accession>A0A1E4S2E8</accession>
<dbReference type="GO" id="GO:0006412">
    <property type="term" value="P:translation"/>
    <property type="evidence" value="ECO:0007669"/>
    <property type="project" value="InterPro"/>
</dbReference>
<keyword evidence="5" id="KW-0687">Ribonucleoprotein</keyword>
<dbReference type="AlphaFoldDB" id="A0A0H5C615"/>
<evidence type="ECO:0000313" key="7">
    <source>
        <dbReference type="EMBL" id="CEP23428.1"/>
    </source>
</evidence>
<evidence type="ECO:0000256" key="2">
    <source>
        <dbReference type="ARBA" id="ARBA00005677"/>
    </source>
</evidence>
<evidence type="ECO:0000313" key="8">
    <source>
        <dbReference type="EMBL" id="ODV73714.1"/>
    </source>
</evidence>
<dbReference type="EMBL" id="CDQK01000004">
    <property type="protein sequence ID" value="CEP23428.1"/>
    <property type="molecule type" value="Genomic_DNA"/>
</dbReference>
<reference evidence="8 10" key="3">
    <citation type="journal article" date="2016" name="Proc. Natl. Acad. Sci. U.S.A.">
        <title>Comparative genomics of biotechnologically important yeasts.</title>
        <authorList>
            <person name="Riley R."/>
            <person name="Haridas S."/>
            <person name="Wolfe K.H."/>
            <person name="Lopes M.R."/>
            <person name="Hittinger C.T."/>
            <person name="Goeker M."/>
            <person name="Salamov A.A."/>
            <person name="Wisecaver J.H."/>
            <person name="Long T.M."/>
            <person name="Calvey C.H."/>
            <person name="Aerts A.L."/>
            <person name="Barry K.W."/>
            <person name="Choi C."/>
            <person name="Clum A."/>
            <person name="Coughlan A.Y."/>
            <person name="Deshpande S."/>
            <person name="Douglass A.P."/>
            <person name="Hanson S.J."/>
            <person name="Klenk H.-P."/>
            <person name="LaButti K.M."/>
            <person name="Lapidus A."/>
            <person name="Lindquist E.A."/>
            <person name="Lipzen A.M."/>
            <person name="Meier-Kolthoff J.P."/>
            <person name="Ohm R.A."/>
            <person name="Otillar R.P."/>
            <person name="Pangilinan J.L."/>
            <person name="Peng Y."/>
            <person name="Rokas A."/>
            <person name="Rosa C.A."/>
            <person name="Scheuner C."/>
            <person name="Sibirny A.A."/>
            <person name="Slot J.C."/>
            <person name="Stielow J.B."/>
            <person name="Sun H."/>
            <person name="Kurtzman C.P."/>
            <person name="Blackwell M."/>
            <person name="Grigoriev I.V."/>
            <person name="Jeffries T.W."/>
        </authorList>
    </citation>
    <scope>NUCLEOTIDE SEQUENCE [LARGE SCALE GENOMIC DNA]</scope>
    <source>
        <strain evidence="10">ATCC 18201 / CBS 1600 / BCRC 20928 / JCM 3617 / NBRC 0987 / NRRL Y-1542</strain>
        <strain evidence="8">NRRL Y-1542</strain>
    </source>
</reference>
<dbReference type="InterPro" id="IPR007740">
    <property type="entry name" value="Ribosomal_mL49"/>
</dbReference>
<gene>
    <name evidence="7" type="primary">IMG2</name>
    <name evidence="7" type="ORF">BN1211_4009</name>
    <name evidence="8" type="ORF">CYBJADRAFT_88793</name>
</gene>
<dbReference type="OrthoDB" id="19439at2759"/>
<keyword evidence="10" id="KW-1185">Reference proteome</keyword>
<dbReference type="GO" id="GO:0005762">
    <property type="term" value="C:mitochondrial large ribosomal subunit"/>
    <property type="evidence" value="ECO:0007669"/>
    <property type="project" value="TreeGrafter"/>
</dbReference>
<evidence type="ECO:0000256" key="5">
    <source>
        <dbReference type="ARBA" id="ARBA00023274"/>
    </source>
</evidence>
<comment type="similarity">
    <text evidence="2">Belongs to the mitochondrion-specific ribosomal protein mL49 family.</text>
</comment>
<accession>A0A0H5C615</accession>
<name>A0A0H5C615_CYBJN</name>
<reference evidence="7" key="1">
    <citation type="submission" date="2014-12" db="EMBL/GenBank/DDBJ databases">
        <authorList>
            <person name="Jaenicke S."/>
        </authorList>
    </citation>
    <scope>NUCLEOTIDE SEQUENCE [LARGE SCALE GENOMIC DNA]</scope>
    <source>
        <strain evidence="7">CBS1600</strain>
    </source>
</reference>
<dbReference type="Pfam" id="PF05046">
    <property type="entry name" value="Img2"/>
    <property type="match status" value="1"/>
</dbReference>
<dbReference type="STRING" id="983966.A0A0H5C615"/>
<dbReference type="Gene3D" id="3.30.780.10">
    <property type="entry name" value="SUI1-like domain"/>
    <property type="match status" value="1"/>
</dbReference>